<reference evidence="1" key="1">
    <citation type="submission" date="2016-04" db="EMBL/GenBank/DDBJ databases">
        <authorList>
            <person name="Evans L.H."/>
            <person name="Alamgir A."/>
            <person name="Owens N."/>
            <person name="Weber N.D."/>
            <person name="Virtaneva K."/>
            <person name="Barbian K."/>
            <person name="Babar A."/>
            <person name="Rosenke K."/>
        </authorList>
    </citation>
    <scope>NUCLEOTIDE SEQUENCE</scope>
    <source>
        <strain evidence="1">Nono1</strain>
    </source>
</reference>
<dbReference type="EMBL" id="LT559118">
    <property type="protein sequence ID" value="SBP00076.1"/>
    <property type="molecule type" value="Genomic_DNA"/>
</dbReference>
<name>A0A1M4EMJ5_9ACTN</name>
<evidence type="ECO:0000313" key="1">
    <source>
        <dbReference type="EMBL" id="SBP00076.1"/>
    </source>
</evidence>
<accession>A0A1M4EMJ5</accession>
<protein>
    <recommendedName>
        <fullName evidence="2">DUF4177 domain-containing protein</fullName>
    </recommendedName>
</protein>
<dbReference type="AlphaFoldDB" id="A0A1M4EMJ5"/>
<proteinExistence type="predicted"/>
<dbReference type="RefSeq" id="WP_225268697.1">
    <property type="nucleotide sequence ID" value="NZ_CP084058.1"/>
</dbReference>
<organism evidence="1">
    <name type="scientific">Nonomuraea gerenzanensis</name>
    <dbReference type="NCBI Taxonomy" id="93944"/>
    <lineage>
        <taxon>Bacteria</taxon>
        <taxon>Bacillati</taxon>
        <taxon>Actinomycetota</taxon>
        <taxon>Actinomycetes</taxon>
        <taxon>Streptosporangiales</taxon>
        <taxon>Streptosporangiaceae</taxon>
        <taxon>Nonomuraea</taxon>
    </lineage>
</organism>
<gene>
    <name evidence="1" type="ORF">BN4615_P9592</name>
</gene>
<sequence length="49" mass="6099">MIRWEYVVEGFNRWDARQLHEILNDRGGDGWELAAIDWDTRVMIFKRWF</sequence>
<evidence type="ECO:0008006" key="2">
    <source>
        <dbReference type="Google" id="ProtNLM"/>
    </source>
</evidence>